<reference evidence="3" key="1">
    <citation type="journal article" date="2019" name="Int. J. Syst. Evol. Microbiol.">
        <title>The Global Catalogue of Microorganisms (GCM) 10K type strain sequencing project: providing services to taxonomists for standard genome sequencing and annotation.</title>
        <authorList>
            <consortium name="The Broad Institute Genomics Platform"/>
            <consortium name="The Broad Institute Genome Sequencing Center for Infectious Disease"/>
            <person name="Wu L."/>
            <person name="Ma J."/>
        </authorList>
    </citation>
    <scope>NUCLEOTIDE SEQUENCE [LARGE SCALE GENOMIC DNA]</scope>
    <source>
        <strain evidence="3">CGMCC 4.1469</strain>
    </source>
</reference>
<feature type="domain" description="Amidohydrolase 3" evidence="1">
    <location>
        <begin position="55"/>
        <end position="535"/>
    </location>
</feature>
<dbReference type="InterPro" id="IPR033932">
    <property type="entry name" value="YtcJ-like"/>
</dbReference>
<dbReference type="InterPro" id="IPR011059">
    <property type="entry name" value="Metal-dep_hydrolase_composite"/>
</dbReference>
<comment type="caution">
    <text evidence="2">The sequence shown here is derived from an EMBL/GenBank/DDBJ whole genome shotgun (WGS) entry which is preliminary data.</text>
</comment>
<dbReference type="PANTHER" id="PTHR22642:SF2">
    <property type="entry name" value="PROTEIN LONG AFTER FAR-RED 3"/>
    <property type="match status" value="1"/>
</dbReference>
<protein>
    <submittedName>
        <fullName evidence="2">Amidohydrolase</fullName>
        <ecNumber evidence="2">3.5.-.-</ecNumber>
    </submittedName>
</protein>
<dbReference type="SUPFAM" id="SSF51556">
    <property type="entry name" value="Metallo-dependent hydrolases"/>
    <property type="match status" value="1"/>
</dbReference>
<dbReference type="Proteomes" id="UP001596067">
    <property type="component" value="Unassembled WGS sequence"/>
</dbReference>
<dbReference type="RefSeq" id="WP_313762380.1">
    <property type="nucleotide sequence ID" value="NZ_BAAAVH010000050.1"/>
</dbReference>
<dbReference type="InterPro" id="IPR032466">
    <property type="entry name" value="Metal_Hydrolase"/>
</dbReference>
<evidence type="ECO:0000313" key="2">
    <source>
        <dbReference type="EMBL" id="MFC5884291.1"/>
    </source>
</evidence>
<dbReference type="Gene3D" id="2.30.40.10">
    <property type="entry name" value="Urease, subunit C, domain 1"/>
    <property type="match status" value="1"/>
</dbReference>
<gene>
    <name evidence="2" type="ORF">ACFP0N_04730</name>
</gene>
<proteinExistence type="predicted"/>
<sequence>MTDHAPADLLIRSGAVHTLVPGEAPRRALAVTGDRITALSAAADGLDHLIGPATEVLDLPGATMLPAFDDTHTHLILAAHSVHDVPVHRARDLGEFLALIRERAADTPPGQWIRTTINWQEVNLAEQRLPRTAELDAATDRHPVLVRRGAYNMVLNTPALRLAGITDATEPPPGGVIERDEQGRLTGRLVDKAVALAERVLPRPALADRIDGLRAASADYAATGIGTVRDCLVPVEDLDVLRAARQAGALGVRVRALVSGFGARTPAQVDELLDRMEPWRAEGDAWLSVWGVKFGIDGGIEAGALDEPYEGRPCYHGTLLWEPEELAAAVDRVVARGWRVGVHAWGDRGLRTLLDVFERVLKDRPGLAPGTLVVEHGGLARPDQRARAIALGIPVTVQHPLLHDAATAQIRAWGAERVRGIFPLREWLDEGALLAAGSDFPVGPYGAMVSVWGMTTRQTVAGAQGAENAITRAEAIALHTVDAARLLGESGTRGSLRPGALADLTLWPADPLDCPPEELAALRPIRTVLGGRTVHLSPAVRPARG</sequence>
<dbReference type="EMBL" id="JBHSOD010000003">
    <property type="protein sequence ID" value="MFC5884291.1"/>
    <property type="molecule type" value="Genomic_DNA"/>
</dbReference>
<dbReference type="Gene3D" id="3.20.20.140">
    <property type="entry name" value="Metal-dependent hydrolases"/>
    <property type="match status" value="1"/>
</dbReference>
<accession>A0ABW1ER60</accession>
<keyword evidence="2" id="KW-0378">Hydrolase</keyword>
<keyword evidence="3" id="KW-1185">Reference proteome</keyword>
<dbReference type="CDD" id="cd01300">
    <property type="entry name" value="YtcJ_like"/>
    <property type="match status" value="1"/>
</dbReference>
<dbReference type="SUPFAM" id="SSF51338">
    <property type="entry name" value="Composite domain of metallo-dependent hydrolases"/>
    <property type="match status" value="1"/>
</dbReference>
<evidence type="ECO:0000259" key="1">
    <source>
        <dbReference type="Pfam" id="PF07969"/>
    </source>
</evidence>
<organism evidence="2 3">
    <name type="scientific">Kitasatospora aburaviensis</name>
    <dbReference type="NCBI Taxonomy" id="67265"/>
    <lineage>
        <taxon>Bacteria</taxon>
        <taxon>Bacillati</taxon>
        <taxon>Actinomycetota</taxon>
        <taxon>Actinomycetes</taxon>
        <taxon>Kitasatosporales</taxon>
        <taxon>Streptomycetaceae</taxon>
        <taxon>Kitasatospora</taxon>
    </lineage>
</organism>
<dbReference type="EC" id="3.5.-.-" evidence="2"/>
<dbReference type="InterPro" id="IPR013108">
    <property type="entry name" value="Amidohydro_3"/>
</dbReference>
<evidence type="ECO:0000313" key="3">
    <source>
        <dbReference type="Proteomes" id="UP001596067"/>
    </source>
</evidence>
<dbReference type="Pfam" id="PF07969">
    <property type="entry name" value="Amidohydro_3"/>
    <property type="match status" value="1"/>
</dbReference>
<dbReference type="GO" id="GO:0016787">
    <property type="term" value="F:hydrolase activity"/>
    <property type="evidence" value="ECO:0007669"/>
    <property type="project" value="UniProtKB-KW"/>
</dbReference>
<name>A0ABW1ER60_9ACTN</name>
<dbReference type="PANTHER" id="PTHR22642">
    <property type="entry name" value="IMIDAZOLONEPROPIONASE"/>
    <property type="match status" value="1"/>
</dbReference>
<dbReference type="Gene3D" id="3.10.310.70">
    <property type="match status" value="1"/>
</dbReference>